<proteinExistence type="predicted"/>
<accession>A0A8T0FXT9</accession>
<dbReference type="AlphaFoldDB" id="A0A8T0FXT9"/>
<dbReference type="EMBL" id="JABXBU010000001">
    <property type="protein sequence ID" value="KAF8795914.1"/>
    <property type="molecule type" value="Genomic_DNA"/>
</dbReference>
<comment type="caution">
    <text evidence="1">The sequence shown here is derived from an EMBL/GenBank/DDBJ whole genome shotgun (WGS) entry which is preliminary data.</text>
</comment>
<name>A0A8T0FXT9_ARGBR</name>
<reference evidence="1" key="2">
    <citation type="submission" date="2020-06" db="EMBL/GenBank/DDBJ databases">
        <authorList>
            <person name="Sheffer M."/>
        </authorList>
    </citation>
    <scope>NUCLEOTIDE SEQUENCE</scope>
</reference>
<protein>
    <submittedName>
        <fullName evidence="1">Uncharacterized protein</fullName>
    </submittedName>
</protein>
<gene>
    <name evidence="1" type="ORF">HNY73_000361</name>
</gene>
<reference evidence="1" key="1">
    <citation type="journal article" date="2020" name="bioRxiv">
        <title>Chromosome-level reference genome of the European wasp spider Argiope bruennichi: a resource for studies on range expansion and evolutionary adaptation.</title>
        <authorList>
            <person name="Sheffer M.M."/>
            <person name="Hoppe A."/>
            <person name="Krehenwinkel H."/>
            <person name="Uhl G."/>
            <person name="Kuss A.W."/>
            <person name="Jensen L."/>
            <person name="Jensen C."/>
            <person name="Gillespie R.G."/>
            <person name="Hoff K.J."/>
            <person name="Prost S."/>
        </authorList>
    </citation>
    <scope>NUCLEOTIDE SEQUENCE</scope>
</reference>
<evidence type="ECO:0000313" key="2">
    <source>
        <dbReference type="Proteomes" id="UP000807504"/>
    </source>
</evidence>
<evidence type="ECO:0000313" key="1">
    <source>
        <dbReference type="EMBL" id="KAF8795914.1"/>
    </source>
</evidence>
<sequence>MNEVLNNELDASRVLAAALKQMDEIINGPSNDTNGKIKDHTDNQQCYNGSSSTDVAFFIKSLKSALEKSGVADGNGNRPKHPNEDIDKETLLFISKWLRNELFSRASQETSAARSFSTSEGMNVIGIFLIIDEYDT</sequence>
<dbReference type="Proteomes" id="UP000807504">
    <property type="component" value="Unassembled WGS sequence"/>
</dbReference>
<organism evidence="1 2">
    <name type="scientific">Argiope bruennichi</name>
    <name type="common">Wasp spider</name>
    <name type="synonym">Aranea bruennichi</name>
    <dbReference type="NCBI Taxonomy" id="94029"/>
    <lineage>
        <taxon>Eukaryota</taxon>
        <taxon>Metazoa</taxon>
        <taxon>Ecdysozoa</taxon>
        <taxon>Arthropoda</taxon>
        <taxon>Chelicerata</taxon>
        <taxon>Arachnida</taxon>
        <taxon>Araneae</taxon>
        <taxon>Araneomorphae</taxon>
        <taxon>Entelegynae</taxon>
        <taxon>Araneoidea</taxon>
        <taxon>Araneidae</taxon>
        <taxon>Argiope</taxon>
    </lineage>
</organism>
<keyword evidence="2" id="KW-1185">Reference proteome</keyword>